<protein>
    <recommendedName>
        <fullName evidence="1">PUA domain-containing protein</fullName>
    </recommendedName>
</protein>
<dbReference type="CDD" id="cd21151">
    <property type="entry name" value="PUA_Nip7-like"/>
    <property type="match status" value="1"/>
</dbReference>
<organism evidence="2 3">
    <name type="scientific">Odinarchaeota yellowstonii (strain LCB_4)</name>
    <dbReference type="NCBI Taxonomy" id="1841599"/>
    <lineage>
        <taxon>Archaea</taxon>
        <taxon>Promethearchaeati</taxon>
        <taxon>Candidatus Odinarchaeota</taxon>
        <taxon>Candidatus Odinarchaeia</taxon>
        <taxon>Candidatus Odinarchaeales</taxon>
        <taxon>Candidatus Odinarchaeaceae</taxon>
        <taxon>Candidatus Odinarchaeum</taxon>
    </lineage>
</organism>
<reference evidence="2" key="2">
    <citation type="journal article" date="2022" name="Nat. Microbiol.">
        <title>A closed Candidatus Odinarchaeum chromosome exposes Asgard archaeal viruses.</title>
        <authorList>
            <person name="Tamarit D."/>
            <person name="Caceres E.F."/>
            <person name="Krupovic M."/>
            <person name="Nijland R."/>
            <person name="Eme L."/>
            <person name="Robinson N.P."/>
            <person name="Ettema T.J.G."/>
        </authorList>
    </citation>
    <scope>NUCLEOTIDE SEQUENCE</scope>
    <source>
        <strain evidence="2">LCB_4</strain>
    </source>
</reference>
<gene>
    <name evidence="2" type="ORF">OdinLCB4_002420</name>
</gene>
<dbReference type="Gene3D" id="2.30.130.10">
    <property type="entry name" value="PUA domain"/>
    <property type="match status" value="1"/>
</dbReference>
<dbReference type="NCBIfam" id="TIGR00451">
    <property type="entry name" value="unchar_dom_2"/>
    <property type="match status" value="1"/>
</dbReference>
<evidence type="ECO:0000259" key="1">
    <source>
        <dbReference type="SMART" id="SM00359"/>
    </source>
</evidence>
<dbReference type="InterPro" id="IPR005155">
    <property type="entry name" value="UPF0113_PUA"/>
</dbReference>
<proteinExistence type="predicted"/>
<sequence length="193" mass="21936">MRLTPVSRSELRVLRDFIDNAFGQQIFKKITAVFQIYKSVASKTSYTLLDKNNNTLIEIAQLFDTYYSAGCPLLESSEGELSFNVGSIPVLAQFTDHKVKITSKAIELFLYGRDIFKKSIIKFEKPIEKNSYAIIVDEKDRAYGIGELLYSSNEIKNLHENMVVIKNILDIGFYLRSEDKILKTGEISNNSGD</sequence>
<feature type="domain" description="PUA" evidence="1">
    <location>
        <begin position="97"/>
        <end position="172"/>
    </location>
</feature>
<dbReference type="InterPro" id="IPR036974">
    <property type="entry name" value="PUA_sf"/>
</dbReference>
<dbReference type="PROSITE" id="PS50890">
    <property type="entry name" value="PUA"/>
    <property type="match status" value="1"/>
</dbReference>
<dbReference type="GO" id="GO:0003723">
    <property type="term" value="F:RNA binding"/>
    <property type="evidence" value="ECO:0007669"/>
    <property type="project" value="InterPro"/>
</dbReference>
<dbReference type="SUPFAM" id="SSF88697">
    <property type="entry name" value="PUA domain-like"/>
    <property type="match status" value="1"/>
</dbReference>
<name>A0AAF0D328_ODILC</name>
<dbReference type="InterPro" id="IPR004521">
    <property type="entry name" value="Uncharacterised_CHP00451"/>
</dbReference>
<reference evidence="2" key="1">
    <citation type="journal article" date="2017" name="Nature">
        <title>Asgard archaea illuminate the origin of eukaryotic cellular complexity.</title>
        <authorList>
            <person name="Zaremba-Niedzwiedzka K."/>
            <person name="Caceres E.F."/>
            <person name="Saw J.H."/>
            <person name="Backstrom D."/>
            <person name="Juzokaite L."/>
            <person name="Vancaester E."/>
            <person name="Seitz K.W."/>
            <person name="Anantharaman K."/>
            <person name="Starnawski P."/>
            <person name="Kjeldsen K.U."/>
            <person name="Scott M.B."/>
            <person name="Nunoura T."/>
            <person name="Banfield J.F."/>
            <person name="Schramm A."/>
            <person name="Baker B.J."/>
            <person name="Spang A."/>
            <person name="Ettema T.J.G."/>
        </authorList>
    </citation>
    <scope>NUCLEOTIDE SEQUENCE</scope>
    <source>
        <strain evidence="2">LCB_4</strain>
    </source>
</reference>
<dbReference type="SMART" id="SM00359">
    <property type="entry name" value="PUA"/>
    <property type="match status" value="1"/>
</dbReference>
<dbReference type="KEGG" id="oyw:OdinLCB4_002420"/>
<evidence type="ECO:0000313" key="2">
    <source>
        <dbReference type="EMBL" id="WEU40792.1"/>
    </source>
</evidence>
<accession>A0AAF0D328</accession>
<dbReference type="Proteomes" id="UP000186851">
    <property type="component" value="Chromosome"/>
</dbReference>
<dbReference type="InterPro" id="IPR015947">
    <property type="entry name" value="PUA-like_sf"/>
</dbReference>
<dbReference type="AlphaFoldDB" id="A0AAF0D328"/>
<evidence type="ECO:0000313" key="3">
    <source>
        <dbReference type="Proteomes" id="UP000186851"/>
    </source>
</evidence>
<dbReference type="Pfam" id="PF03657">
    <property type="entry name" value="UPF0113"/>
    <property type="match status" value="1"/>
</dbReference>
<dbReference type="EMBL" id="CP091871">
    <property type="protein sequence ID" value="WEU40792.1"/>
    <property type="molecule type" value="Genomic_DNA"/>
</dbReference>
<dbReference type="InterPro" id="IPR002478">
    <property type="entry name" value="PUA"/>
</dbReference>